<proteinExistence type="predicted"/>
<reference evidence="2" key="1">
    <citation type="journal article" date="2023" name="Nat. Plants">
        <title>Single-cell RNA sequencing provides a high-resolution roadmap for understanding the multicellular compartmentation of specialized metabolism.</title>
        <authorList>
            <person name="Sun S."/>
            <person name="Shen X."/>
            <person name="Li Y."/>
            <person name="Li Y."/>
            <person name="Wang S."/>
            <person name="Li R."/>
            <person name="Zhang H."/>
            <person name="Shen G."/>
            <person name="Guo B."/>
            <person name="Wei J."/>
            <person name="Xu J."/>
            <person name="St-Pierre B."/>
            <person name="Chen S."/>
            <person name="Sun C."/>
        </authorList>
    </citation>
    <scope>NUCLEOTIDE SEQUENCE [LARGE SCALE GENOMIC DNA]</scope>
</reference>
<dbReference type="EMBL" id="CM044705">
    <property type="protein sequence ID" value="KAI5664907.1"/>
    <property type="molecule type" value="Genomic_DNA"/>
</dbReference>
<comment type="caution">
    <text evidence="1">The sequence shown here is derived from an EMBL/GenBank/DDBJ whole genome shotgun (WGS) entry which is preliminary data.</text>
</comment>
<dbReference type="Proteomes" id="UP001060085">
    <property type="component" value="Linkage Group LG05"/>
</dbReference>
<name>A0ACC0AY55_CATRO</name>
<sequence>MWLSIKAIATSEKWQLFIYDGRHNHKIAVYYHGHAQAARLTEEQLKQTEQFKKTHVPPHMFFIPLMKQRRNTVEEVLYLNVERGYTVFYRNCEDGNVLSGIVITHPTSIAMIRTWPYVLIMDTTYKTNKVWTSEVLHFGVETTNYAESEHSILKLWLSTCHGDLDTVFLNVDSVMKCEEQCHIEEYKQSHQSLGFEEDMSGHYLRKSHGLPCACELLGRYEHFLLLKLEDVSVFWRTLEIRVDFPQAHARDMDFEIHDLTFMLDQISTGPTSKVREYRRLIKGVLCPVLSNDPCTPLTSPLEHAVTKGRRKTNSTKRNKSYWEHVSITHMKIGKSSGSGFGSGSGSGSGSRGRGRLPRAPRHKGRGRSSGQSSLSYVVNLSTPSTLPYIDAFSEFVYEFIQNWRNVVGDERVYEVLKRAQWFDGPAPQGHWLETPDHFYVIANTFNFCMVLTAVANGVGVDGISEVLCRPLKPRDEAVTVRPSTQHVLSVTGPRSSSLLRPSDPSETKARNALFRPFKWEDQLQSTARCPTRKPLTPVPFLKSARSGQTIIP</sequence>
<organism evidence="1 2">
    <name type="scientific">Catharanthus roseus</name>
    <name type="common">Madagascar periwinkle</name>
    <name type="synonym">Vinca rosea</name>
    <dbReference type="NCBI Taxonomy" id="4058"/>
    <lineage>
        <taxon>Eukaryota</taxon>
        <taxon>Viridiplantae</taxon>
        <taxon>Streptophyta</taxon>
        <taxon>Embryophyta</taxon>
        <taxon>Tracheophyta</taxon>
        <taxon>Spermatophyta</taxon>
        <taxon>Magnoliopsida</taxon>
        <taxon>eudicotyledons</taxon>
        <taxon>Gunneridae</taxon>
        <taxon>Pentapetalae</taxon>
        <taxon>asterids</taxon>
        <taxon>lamiids</taxon>
        <taxon>Gentianales</taxon>
        <taxon>Apocynaceae</taxon>
        <taxon>Rauvolfioideae</taxon>
        <taxon>Vinceae</taxon>
        <taxon>Catharanthinae</taxon>
        <taxon>Catharanthus</taxon>
    </lineage>
</organism>
<keyword evidence="2" id="KW-1185">Reference proteome</keyword>
<protein>
    <submittedName>
        <fullName evidence="1">Uncharacterized protein</fullName>
    </submittedName>
</protein>
<accession>A0ACC0AY55</accession>
<gene>
    <name evidence="1" type="ORF">M9H77_24230</name>
</gene>
<evidence type="ECO:0000313" key="1">
    <source>
        <dbReference type="EMBL" id="KAI5664907.1"/>
    </source>
</evidence>
<evidence type="ECO:0000313" key="2">
    <source>
        <dbReference type="Proteomes" id="UP001060085"/>
    </source>
</evidence>